<dbReference type="Proteomes" id="UP000887574">
    <property type="component" value="Unplaced"/>
</dbReference>
<accession>A0A915ESU9</accession>
<proteinExistence type="predicted"/>
<keyword evidence="1" id="KW-1185">Reference proteome</keyword>
<protein>
    <submittedName>
        <fullName evidence="2">Uncharacterized protein</fullName>
    </submittedName>
</protein>
<name>A0A915ESU9_9BILA</name>
<organism evidence="1 2">
    <name type="scientific">Ditylenchus dipsaci</name>
    <dbReference type="NCBI Taxonomy" id="166011"/>
    <lineage>
        <taxon>Eukaryota</taxon>
        <taxon>Metazoa</taxon>
        <taxon>Ecdysozoa</taxon>
        <taxon>Nematoda</taxon>
        <taxon>Chromadorea</taxon>
        <taxon>Rhabditida</taxon>
        <taxon>Tylenchina</taxon>
        <taxon>Tylenchomorpha</taxon>
        <taxon>Sphaerularioidea</taxon>
        <taxon>Anguinidae</taxon>
        <taxon>Anguininae</taxon>
        <taxon>Ditylenchus</taxon>
    </lineage>
</organism>
<dbReference type="AlphaFoldDB" id="A0A915ESU9"/>
<sequence>MSASTENTLVSLIAKHNLKFPKLLKVFPSVGLNAYDAVTSIKEFVTVAKSWNSNDSNYDKAEKVISMTVNACNAVSDVGSIAVLFLGQAELEPVFIGLQLVCNVGGAVGENFCASSIALWNASSTLANTAINRKEIDVYYSIQSTFFSEIVAGTDSNYIEIYNHTHLLSLSPRNVLLLNTDFNASHIRFNRTSSNALVLNGYNLLRLMRSPMLEALLAQ</sequence>
<evidence type="ECO:0000313" key="2">
    <source>
        <dbReference type="WBParaSite" id="jg944"/>
    </source>
</evidence>
<dbReference type="WBParaSite" id="jg944">
    <property type="protein sequence ID" value="jg944"/>
    <property type="gene ID" value="jg944"/>
</dbReference>
<evidence type="ECO:0000313" key="1">
    <source>
        <dbReference type="Proteomes" id="UP000887574"/>
    </source>
</evidence>
<reference evidence="2" key="1">
    <citation type="submission" date="2022-11" db="UniProtKB">
        <authorList>
            <consortium name="WormBaseParasite"/>
        </authorList>
    </citation>
    <scope>IDENTIFICATION</scope>
</reference>